<evidence type="ECO:0000313" key="3">
    <source>
        <dbReference type="Proteomes" id="UP001205566"/>
    </source>
</evidence>
<sequence length="811" mass="87512">MYSLELPLTLTDADGNSSNGAQPTEVVVGDAQQLSITKEVAVVGGGAAESGKVLEYIVRVTNISAVPASLVSIYDDLLVAGEGVLTYVEDSARLNGQPDGVMVDGPLITVDYSTNYGDLQPQETITLRFEAKLGENLVMGYPVVNTAQVKWNDPAMYNEATVSIDIGGTPGIANLSGYLWHDVNFSETADAEEQLLVNWNVELYFNNALLETVQSDDNGYFVFDGLVPNMDGADMAGASYELRYLAPNAGDNTASLGTASSDYTNGPQQIQNIYVESGANPQNLNLPITPNGVIYDSVLRAPVNGARVRMLGASSGQPLPDSCFDDAKQQNQVTLTGGFYKFDVNFSSAACAVNGDYLIEVDVPNEDYVSGPSQIIPPQTGVDTGSFDVAACIGSAADMIPGTPDHCEVQLSILPPPIDADARSSETDYYLRLNLDDSNQPGSSQLFNNHIALDPQLEGALALTKTAAMLNVTRSQLVPYTITFSNSLPVPLTDLQLVDYFPAGFKYVAGSANLDGMPVEPQVNGLQLQWPHLRAEPEQTHSMKLLLVVGSGVGEGEYVNRARMFNELSGQQTSGEASATVRVVPDPTFDCTDVIGKVFDDTNLNGYQDPGEGGVPGARVVTANGLKATADAHGRFHITCAAVPNPDRGSNFVLKLDDRSLPSGYRLTTENPRVQRATRGKMLEFNFGTSLHRVVRLDLAEAVFEPGSTELRPQWQSRTELLLERLEEAPSLLRLSYLAENEDPALVEARLETIKARIAEDWAALDCCYPLNIETEIFWRRGAPPERGNVLDGFKRSINRMIGSEDQGGVR</sequence>
<name>A0ABT1NX12_9GAMM</name>
<keyword evidence="3" id="KW-1185">Reference proteome</keyword>
<organism evidence="2 3">
    <name type="scientific">Microbulbifer elongatus</name>
    <dbReference type="NCBI Taxonomy" id="86173"/>
    <lineage>
        <taxon>Bacteria</taxon>
        <taxon>Pseudomonadati</taxon>
        <taxon>Pseudomonadota</taxon>
        <taxon>Gammaproteobacteria</taxon>
        <taxon>Cellvibrionales</taxon>
        <taxon>Microbulbiferaceae</taxon>
        <taxon>Microbulbifer</taxon>
    </lineage>
</organism>
<dbReference type="InterPro" id="IPR051172">
    <property type="entry name" value="Chlamydia_OmcB"/>
</dbReference>
<reference evidence="2" key="1">
    <citation type="thesis" date="2020" institute="Technische Universitat Dresden" country="Dresden, Germany">
        <title>The Agarolytic System of Microbulbifer elongatus PORT2, Isolated from Batu Karas, Pangandaran West Java Indonesia.</title>
        <authorList>
            <person name="Anggraeni S.R."/>
        </authorList>
    </citation>
    <scope>NUCLEOTIDE SEQUENCE</scope>
    <source>
        <strain evidence="2">PORT2</strain>
    </source>
</reference>
<dbReference type="EMBL" id="JACASI010000011">
    <property type="protein sequence ID" value="MCQ3828433.1"/>
    <property type="molecule type" value="Genomic_DNA"/>
</dbReference>
<dbReference type="PANTHER" id="PTHR34819:SF3">
    <property type="entry name" value="CELL SURFACE PROTEIN"/>
    <property type="match status" value="1"/>
</dbReference>
<evidence type="ECO:0000259" key="1">
    <source>
        <dbReference type="Pfam" id="PF01345"/>
    </source>
</evidence>
<dbReference type="Proteomes" id="UP001205566">
    <property type="component" value="Unassembled WGS sequence"/>
</dbReference>
<dbReference type="InterPro" id="IPR001434">
    <property type="entry name" value="OmcB-like_DUF11"/>
</dbReference>
<proteinExistence type="predicted"/>
<dbReference type="SUPFAM" id="SSF117074">
    <property type="entry name" value="Hypothetical protein PA1324"/>
    <property type="match status" value="1"/>
</dbReference>
<comment type="caution">
    <text evidence="2">The sequence shown here is derived from an EMBL/GenBank/DDBJ whole genome shotgun (WGS) entry which is preliminary data.</text>
</comment>
<gene>
    <name evidence="2" type="ORF">HXX02_03160</name>
</gene>
<protein>
    <submittedName>
        <fullName evidence="2">DUF11 domain-containing protein</fullName>
    </submittedName>
</protein>
<dbReference type="NCBIfam" id="TIGR01451">
    <property type="entry name" value="B_ant_repeat"/>
    <property type="match status" value="1"/>
</dbReference>
<dbReference type="Gene3D" id="2.60.40.10">
    <property type="entry name" value="Immunoglobulins"/>
    <property type="match status" value="2"/>
</dbReference>
<dbReference type="Pfam" id="PF01345">
    <property type="entry name" value="DUF11"/>
    <property type="match status" value="1"/>
</dbReference>
<accession>A0ABT1NX12</accession>
<dbReference type="PANTHER" id="PTHR34819">
    <property type="entry name" value="LARGE CYSTEINE-RICH PERIPLASMIC PROTEIN OMCB"/>
    <property type="match status" value="1"/>
</dbReference>
<feature type="domain" description="DUF11" evidence="1">
    <location>
        <begin position="461"/>
        <end position="566"/>
    </location>
</feature>
<dbReference type="InterPro" id="IPR013783">
    <property type="entry name" value="Ig-like_fold"/>
</dbReference>
<evidence type="ECO:0000313" key="2">
    <source>
        <dbReference type="EMBL" id="MCQ3828433.1"/>
    </source>
</evidence>
<dbReference type="InterPro" id="IPR047589">
    <property type="entry name" value="DUF11_rpt"/>
</dbReference>
<dbReference type="RefSeq" id="WP_255873273.1">
    <property type="nucleotide sequence ID" value="NZ_JACASI010000011.1"/>
</dbReference>